<evidence type="ECO:0000259" key="9">
    <source>
        <dbReference type="Pfam" id="PF15311"/>
    </source>
</evidence>
<feature type="compositionally biased region" description="Acidic residues" evidence="8">
    <location>
        <begin position="447"/>
        <end position="495"/>
    </location>
</feature>
<dbReference type="STRING" id="623744.A0A553QDW0"/>
<evidence type="ECO:0000313" key="11">
    <source>
        <dbReference type="Proteomes" id="UP000316079"/>
    </source>
</evidence>
<dbReference type="GO" id="GO:0097730">
    <property type="term" value="C:non-motile cilium"/>
    <property type="evidence" value="ECO:0007669"/>
    <property type="project" value="TreeGrafter"/>
</dbReference>
<dbReference type="OrthoDB" id="6343432at2759"/>
<dbReference type="GO" id="GO:0005814">
    <property type="term" value="C:centriole"/>
    <property type="evidence" value="ECO:0007669"/>
    <property type="project" value="UniProtKB-SubCell"/>
</dbReference>
<feature type="region of interest" description="Disordered" evidence="8">
    <location>
        <begin position="598"/>
        <end position="669"/>
    </location>
</feature>
<proteinExistence type="inferred from homology"/>
<dbReference type="InterPro" id="IPR027918">
    <property type="entry name" value="HYLS1_C_dom"/>
</dbReference>
<feature type="region of interest" description="Disordered" evidence="8">
    <location>
        <begin position="217"/>
        <end position="568"/>
    </location>
</feature>
<feature type="region of interest" description="Disordered" evidence="8">
    <location>
        <begin position="836"/>
        <end position="855"/>
    </location>
</feature>
<evidence type="ECO:0000256" key="1">
    <source>
        <dbReference type="ARBA" id="ARBA00004114"/>
    </source>
</evidence>
<evidence type="ECO:0000256" key="5">
    <source>
        <dbReference type="ARBA" id="ARBA00022794"/>
    </source>
</evidence>
<feature type="compositionally biased region" description="Acidic residues" evidence="8">
    <location>
        <begin position="396"/>
        <end position="409"/>
    </location>
</feature>
<comment type="similarity">
    <text evidence="3">Belongs to the HYLS1 family.</text>
</comment>
<reference evidence="10 11" key="1">
    <citation type="journal article" date="2019" name="Sci. Data">
        <title>Hybrid genome assembly and annotation of Danionella translucida.</title>
        <authorList>
            <person name="Kadobianskyi M."/>
            <person name="Schulze L."/>
            <person name="Schuelke M."/>
            <person name="Judkewitz B."/>
        </authorList>
    </citation>
    <scope>NUCLEOTIDE SEQUENCE [LARGE SCALE GENOMIC DNA]</scope>
    <source>
        <strain evidence="10 11">Bolton</strain>
    </source>
</reference>
<protein>
    <recommendedName>
        <fullName evidence="9">Centriolar and ciliogenesis-associated protein HYLS1 C-terminal domain-containing protein</fullName>
    </recommendedName>
</protein>
<dbReference type="EMBL" id="SRMA01026066">
    <property type="protein sequence ID" value="TRY88112.1"/>
    <property type="molecule type" value="Genomic_DNA"/>
</dbReference>
<dbReference type="AlphaFoldDB" id="A0A553QDW0"/>
<keyword evidence="7" id="KW-0966">Cell projection</keyword>
<evidence type="ECO:0000256" key="7">
    <source>
        <dbReference type="ARBA" id="ARBA00023273"/>
    </source>
</evidence>
<keyword evidence="11" id="KW-1185">Reference proteome</keyword>
<feature type="compositionally biased region" description="Low complexity" evidence="8">
    <location>
        <begin position="47"/>
        <end position="64"/>
    </location>
</feature>
<sequence>MESLDFSEEEIQEQLASLGYSNISKQRLQEFKRDLDRLIRHEKSRSSTENTSPSSQTKTSKSPPALIKEKVQLNTHGPGCNYMALNSSSVVKQREILTSTFNEEDHVDPGLNRYYDSYSRHSVAQGPPRPSTAPNRLETGDAASDTFQSILHSSEATSPERDFQPHSKTAIKRKVLRKHQGRAHVCDESTHSEDSDAKFILVLSYLSMYKAVDGCLENESNEDDDSLSSSFWSDRESEEEFKKETKRAEVKTERNEEVFVPGTGNIEERNMVRGKSPKENASHPEEDGDVGKEGFFDEEMEDEEIERGSSEDENSKHKKESEKENSNEEDEFELHEHLTEKEVEEEYVSELIDEEKESELSDEEKQSEVEDHQQVKEISDEDAETEASQEEKTQENQEEEEESQNEEEVELCKQEDEQDSEESRDEKAQENEEEEEEEEVELCKQEDEQDSEASQEEAQENEEEEEESQNDDEQYEQEASQEEESELKEEPEEFGEESKGIEDEQGNGNKEKGEEDTHEMENRTQSDDSEDQNLMKEDSCREKMPGHNSLTLMESSEEENRSLSHGYKDWEESGEYGAEKVDVATSVMNASSGICEESVIRKQREKNKSDEGQQTAREEEAREHFMTENPNGYKDVYKSEEEENEDGKIVESGEGVKNDLEENVPGADKCKGVVEEKMDVEDQWRTFWMSDDEDEYVTVVRGLSQKVEGNKCDYDFLVWEREPRQKDEDVCLEDLHESLGSPAMSILTSGYGTYRPDSSKDGELEEGDEREDWSLAGLEENQSLLNAPGEDEVCLRNDQTSHLEAPAVSPDSSQFIPEQQTHEETSDILNLDLQSEQDGNSSENQKIEAKDSGSQITDAWDVEALRNNLDHPFNLRQRKDSLQSRLVKKICHDGDDAKRRKEIRVRGTVSELEERLDQMRVAESRVLCDSESDYTRSYSERSSSVTEESSCAFQQYFKGMTRSHSENDIRPQPKSFIRPVFSHPHTRNLKKNDPVTKYLQYKQDWEMFKAPGEKSRKELHWAIRPRPQKTYIPNTYVVPTEKKRSALRWEIRHDLAHGVIPAKNSYF</sequence>
<feature type="compositionally biased region" description="Polar residues" evidence="8">
    <location>
        <begin position="810"/>
        <end position="819"/>
    </location>
</feature>
<keyword evidence="4" id="KW-0963">Cytoplasm</keyword>
<feature type="compositionally biased region" description="Basic and acidic residues" evidence="8">
    <location>
        <begin position="533"/>
        <end position="545"/>
    </location>
</feature>
<dbReference type="PANTHER" id="PTHR34174:SF1">
    <property type="entry name" value="CENTRIOLAR AND CILIOGENESIS-ASSOCIATED PROTEIN HYLS1"/>
    <property type="match status" value="1"/>
</dbReference>
<feature type="compositionally biased region" description="Basic and acidic residues" evidence="8">
    <location>
        <begin position="34"/>
        <end position="46"/>
    </location>
</feature>
<comment type="caution">
    <text evidence="10">The sequence shown here is derived from an EMBL/GenBank/DDBJ whole genome shotgun (WGS) entry which is preliminary data.</text>
</comment>
<dbReference type="PANTHER" id="PTHR34174">
    <property type="entry name" value="HYDROLETHALUS SYNDROME PROTEIN 1"/>
    <property type="match status" value="1"/>
</dbReference>
<comment type="subcellular location">
    <subcellularLocation>
        <location evidence="2">Cell projection</location>
        <location evidence="2">Cilium</location>
    </subcellularLocation>
    <subcellularLocation>
        <location evidence="1">Cytoplasm</location>
        <location evidence="1">Cytoskeleton</location>
        <location evidence="1">Microtubule organizing center</location>
        <location evidence="1">Centrosome</location>
        <location evidence="1">Centriole</location>
    </subcellularLocation>
</comment>
<evidence type="ECO:0000256" key="3">
    <source>
        <dbReference type="ARBA" id="ARBA00010091"/>
    </source>
</evidence>
<dbReference type="InterPro" id="IPR052319">
    <property type="entry name" value="Centriolar_ciliogenesis_assoc"/>
</dbReference>
<evidence type="ECO:0000256" key="4">
    <source>
        <dbReference type="ARBA" id="ARBA00022490"/>
    </source>
</evidence>
<feature type="compositionally biased region" description="Basic and acidic residues" evidence="8">
    <location>
        <begin position="240"/>
        <end position="257"/>
    </location>
</feature>
<feature type="compositionally biased region" description="Basic and acidic residues" evidence="8">
    <location>
        <begin position="509"/>
        <end position="526"/>
    </location>
</feature>
<evidence type="ECO:0000256" key="2">
    <source>
        <dbReference type="ARBA" id="ARBA00004138"/>
    </source>
</evidence>
<dbReference type="Pfam" id="PF15311">
    <property type="entry name" value="HYLS1_C"/>
    <property type="match status" value="1"/>
</dbReference>
<dbReference type="GO" id="GO:0060271">
    <property type="term" value="P:cilium assembly"/>
    <property type="evidence" value="ECO:0007669"/>
    <property type="project" value="TreeGrafter"/>
</dbReference>
<feature type="compositionally biased region" description="Basic and acidic residues" evidence="8">
    <location>
        <begin position="646"/>
        <end position="660"/>
    </location>
</feature>
<evidence type="ECO:0000256" key="8">
    <source>
        <dbReference type="SAM" id="MobiDB-lite"/>
    </source>
</evidence>
<feature type="compositionally biased region" description="Acidic residues" evidence="8">
    <location>
        <begin position="342"/>
        <end position="362"/>
    </location>
</feature>
<feature type="compositionally biased region" description="Acidic residues" evidence="8">
    <location>
        <begin position="379"/>
        <end position="388"/>
    </location>
</feature>
<organism evidence="10 11">
    <name type="scientific">Danionella cerebrum</name>
    <dbReference type="NCBI Taxonomy" id="2873325"/>
    <lineage>
        <taxon>Eukaryota</taxon>
        <taxon>Metazoa</taxon>
        <taxon>Chordata</taxon>
        <taxon>Craniata</taxon>
        <taxon>Vertebrata</taxon>
        <taxon>Euteleostomi</taxon>
        <taxon>Actinopterygii</taxon>
        <taxon>Neopterygii</taxon>
        <taxon>Teleostei</taxon>
        <taxon>Ostariophysi</taxon>
        <taxon>Cypriniformes</taxon>
        <taxon>Danionidae</taxon>
        <taxon>Danioninae</taxon>
        <taxon>Danionella</taxon>
    </lineage>
</organism>
<feature type="compositionally biased region" description="Basic and acidic residues" evidence="8">
    <location>
        <begin position="363"/>
        <end position="378"/>
    </location>
</feature>
<feature type="compositionally biased region" description="Basic and acidic residues" evidence="8">
    <location>
        <begin position="558"/>
        <end position="568"/>
    </location>
</feature>
<evidence type="ECO:0000313" key="10">
    <source>
        <dbReference type="EMBL" id="TRY88112.1"/>
    </source>
</evidence>
<feature type="compositionally biased region" description="Basic and acidic residues" evidence="8">
    <location>
        <begin position="598"/>
        <end position="626"/>
    </location>
</feature>
<name>A0A553QDW0_9TELE</name>
<feature type="region of interest" description="Disordered" evidence="8">
    <location>
        <begin position="743"/>
        <end position="825"/>
    </location>
</feature>
<feature type="compositionally biased region" description="Basic and acidic residues" evidence="8">
    <location>
        <begin position="306"/>
        <end position="326"/>
    </location>
</feature>
<feature type="domain" description="Centriolar and ciliogenesis-associated protein HYLS1 C-terminal" evidence="9">
    <location>
        <begin position="977"/>
        <end position="1056"/>
    </location>
</feature>
<feature type="compositionally biased region" description="Acidic residues" evidence="8">
    <location>
        <begin position="431"/>
        <end position="440"/>
    </location>
</feature>
<dbReference type="Proteomes" id="UP000316079">
    <property type="component" value="Unassembled WGS sequence"/>
</dbReference>
<evidence type="ECO:0000256" key="6">
    <source>
        <dbReference type="ARBA" id="ARBA00023212"/>
    </source>
</evidence>
<feature type="compositionally biased region" description="Acidic residues" evidence="8">
    <location>
        <begin position="296"/>
        <end position="305"/>
    </location>
</feature>
<feature type="region of interest" description="Disordered" evidence="8">
    <location>
        <begin position="34"/>
        <end position="65"/>
    </location>
</feature>
<keyword evidence="6" id="KW-0206">Cytoskeleton</keyword>
<accession>A0A553QDW0</accession>
<gene>
    <name evidence="10" type="ORF">DNTS_031493</name>
</gene>
<keyword evidence="5" id="KW-0970">Cilium biogenesis/degradation</keyword>
<feature type="compositionally biased region" description="Basic and acidic residues" evidence="8">
    <location>
        <begin position="266"/>
        <end position="295"/>
    </location>
</feature>
<feature type="region of interest" description="Disordered" evidence="8">
    <location>
        <begin position="120"/>
        <end position="139"/>
    </location>
</feature>